<evidence type="ECO:0000256" key="1">
    <source>
        <dbReference type="ARBA" id="ARBA00004170"/>
    </source>
</evidence>
<reference evidence="8" key="2">
    <citation type="journal article" date="2023" name="IMA Fungus">
        <title>Comparative genomic study of the Penicillium genus elucidates a diverse pangenome and 15 lateral gene transfer events.</title>
        <authorList>
            <person name="Petersen C."/>
            <person name="Sorensen T."/>
            <person name="Nielsen M.R."/>
            <person name="Sondergaard T.E."/>
            <person name="Sorensen J.L."/>
            <person name="Fitzpatrick D.A."/>
            <person name="Frisvad J.C."/>
            <person name="Nielsen K.L."/>
        </authorList>
    </citation>
    <scope>NUCLEOTIDE SEQUENCE</scope>
    <source>
        <strain evidence="8">IBT 15544</strain>
    </source>
</reference>
<evidence type="ECO:0000313" key="8">
    <source>
        <dbReference type="EMBL" id="KAJ5204909.1"/>
    </source>
</evidence>
<dbReference type="PANTHER" id="PTHR23292">
    <property type="entry name" value="LIPOPOLYSACCHARIDE-INDUCED TUMOR NECROSIS FACTOR-ALPHA FACTOR"/>
    <property type="match status" value="1"/>
</dbReference>
<evidence type="ECO:0000256" key="3">
    <source>
        <dbReference type="ARBA" id="ARBA00022723"/>
    </source>
</evidence>
<keyword evidence="9" id="KW-1185">Reference proteome</keyword>
<keyword evidence="3" id="KW-0479">Metal-binding</keyword>
<dbReference type="PANTHER" id="PTHR23292:SF6">
    <property type="entry name" value="FI16602P1-RELATED"/>
    <property type="match status" value="1"/>
</dbReference>
<evidence type="ECO:0000256" key="4">
    <source>
        <dbReference type="ARBA" id="ARBA00022833"/>
    </source>
</evidence>
<dbReference type="Proteomes" id="UP001150904">
    <property type="component" value="Unassembled WGS sequence"/>
</dbReference>
<dbReference type="EMBL" id="JAPQKR010000012">
    <property type="protein sequence ID" value="KAJ5204909.1"/>
    <property type="molecule type" value="Genomic_DNA"/>
</dbReference>
<dbReference type="Pfam" id="PF10601">
    <property type="entry name" value="zf-LITAF-like"/>
    <property type="match status" value="1"/>
</dbReference>
<proteinExistence type="inferred from homology"/>
<dbReference type="InterPro" id="IPR006629">
    <property type="entry name" value="LITAF"/>
</dbReference>
<comment type="similarity">
    <text evidence="2">Belongs to the CDIP1/LITAF family.</text>
</comment>
<feature type="region of interest" description="Disordered" evidence="6">
    <location>
        <begin position="1"/>
        <end position="57"/>
    </location>
</feature>
<reference evidence="8" key="1">
    <citation type="submission" date="2022-12" db="EMBL/GenBank/DDBJ databases">
        <authorList>
            <person name="Petersen C."/>
        </authorList>
    </citation>
    <scope>NUCLEOTIDE SEQUENCE</scope>
    <source>
        <strain evidence="8">IBT 15544</strain>
    </source>
</reference>
<feature type="compositionally biased region" description="Low complexity" evidence="6">
    <location>
        <begin position="19"/>
        <end position="35"/>
    </location>
</feature>
<dbReference type="AlphaFoldDB" id="A0A9W9MP73"/>
<evidence type="ECO:0000313" key="9">
    <source>
        <dbReference type="Proteomes" id="UP001150904"/>
    </source>
</evidence>
<comment type="caution">
    <text evidence="8">The sequence shown here is derived from an EMBL/GenBank/DDBJ whole genome shotgun (WGS) entry which is preliminary data.</text>
</comment>
<sequence>MEHDKISTPVASLPAAAIEPSSPNVSSVTPVPETTAAGSTNPSPADGSVPTAPAEAQLPQYEEHNREVMPAPAPAVTSTTTTSVPAEKTPWEPSTQAPAAQPGQGLVVNRPAELNQLNEEPRLIHCPFCQREAMTRVTKESTASTGMAALCCCLFGGLCCAFIPYCMEMCHDCHHFCTNCGQQVALRPHDGQTQIFLPQSAVVMAPGRIQPPQAAVMSHGNSGKN</sequence>
<feature type="region of interest" description="Disordered" evidence="6">
    <location>
        <begin position="73"/>
        <end position="102"/>
    </location>
</feature>
<dbReference type="GO" id="GO:0016020">
    <property type="term" value="C:membrane"/>
    <property type="evidence" value="ECO:0007669"/>
    <property type="project" value="UniProtKB-SubCell"/>
</dbReference>
<keyword evidence="4" id="KW-0862">Zinc</keyword>
<evidence type="ECO:0000256" key="6">
    <source>
        <dbReference type="SAM" id="MobiDB-lite"/>
    </source>
</evidence>
<evidence type="ECO:0000256" key="2">
    <source>
        <dbReference type="ARBA" id="ARBA00005975"/>
    </source>
</evidence>
<gene>
    <name evidence="8" type="ORF">N7498_005788</name>
</gene>
<dbReference type="GeneID" id="83180151"/>
<dbReference type="GO" id="GO:0008270">
    <property type="term" value="F:zinc ion binding"/>
    <property type="evidence" value="ECO:0007669"/>
    <property type="project" value="TreeGrafter"/>
</dbReference>
<accession>A0A9W9MP73</accession>
<dbReference type="PROSITE" id="PS51837">
    <property type="entry name" value="LITAF"/>
    <property type="match status" value="1"/>
</dbReference>
<feature type="compositionally biased region" description="Low complexity" evidence="6">
    <location>
        <begin position="74"/>
        <end position="86"/>
    </location>
</feature>
<evidence type="ECO:0000256" key="5">
    <source>
        <dbReference type="ARBA" id="ARBA00023136"/>
    </source>
</evidence>
<keyword evidence="5" id="KW-0472">Membrane</keyword>
<dbReference type="OrthoDB" id="5599753at2759"/>
<name>A0A9W9MP73_9EURO</name>
<comment type="subcellular location">
    <subcellularLocation>
        <location evidence="1">Membrane</location>
        <topology evidence="1">Peripheral membrane protein</topology>
    </subcellularLocation>
</comment>
<protein>
    <submittedName>
        <fullName evidence="8">LPS-induced tumor necrosis factor alpha factor</fullName>
    </submittedName>
</protein>
<organism evidence="8 9">
    <name type="scientific">Penicillium cinerascens</name>
    <dbReference type="NCBI Taxonomy" id="70096"/>
    <lineage>
        <taxon>Eukaryota</taxon>
        <taxon>Fungi</taxon>
        <taxon>Dikarya</taxon>
        <taxon>Ascomycota</taxon>
        <taxon>Pezizomycotina</taxon>
        <taxon>Eurotiomycetes</taxon>
        <taxon>Eurotiomycetidae</taxon>
        <taxon>Eurotiales</taxon>
        <taxon>Aspergillaceae</taxon>
        <taxon>Penicillium</taxon>
    </lineage>
</organism>
<dbReference type="InterPro" id="IPR037519">
    <property type="entry name" value="LITAF_fam"/>
</dbReference>
<dbReference type="SMART" id="SM00714">
    <property type="entry name" value="LITAF"/>
    <property type="match status" value="1"/>
</dbReference>
<feature type="domain" description="LITAF" evidence="7">
    <location>
        <begin position="104"/>
        <end position="189"/>
    </location>
</feature>
<dbReference type="RefSeq" id="XP_058309388.1">
    <property type="nucleotide sequence ID" value="XM_058452850.1"/>
</dbReference>
<evidence type="ECO:0000259" key="7">
    <source>
        <dbReference type="PROSITE" id="PS51837"/>
    </source>
</evidence>